<keyword evidence="4" id="KW-0539">Nucleus</keyword>
<evidence type="ECO:0000256" key="4">
    <source>
        <dbReference type="ARBA" id="ARBA00023242"/>
    </source>
</evidence>
<dbReference type="GO" id="GO:0000981">
    <property type="term" value="F:DNA-binding transcription factor activity, RNA polymerase II-specific"/>
    <property type="evidence" value="ECO:0007669"/>
    <property type="project" value="TreeGrafter"/>
</dbReference>
<dbReference type="GO" id="GO:0005634">
    <property type="term" value="C:nucleus"/>
    <property type="evidence" value="ECO:0007669"/>
    <property type="project" value="TreeGrafter"/>
</dbReference>
<keyword evidence="2" id="KW-0238">DNA-binding</keyword>
<dbReference type="Proteomes" id="UP001149165">
    <property type="component" value="Unassembled WGS sequence"/>
</dbReference>
<comment type="caution">
    <text evidence="6">The sequence shown here is derived from an EMBL/GenBank/DDBJ whole genome shotgun (WGS) entry which is preliminary data.</text>
</comment>
<dbReference type="GO" id="GO:0008270">
    <property type="term" value="F:zinc ion binding"/>
    <property type="evidence" value="ECO:0007669"/>
    <property type="project" value="InterPro"/>
</dbReference>
<evidence type="ECO:0000259" key="5">
    <source>
        <dbReference type="SMART" id="SM00906"/>
    </source>
</evidence>
<feature type="domain" description="Xylanolytic transcriptional activator regulatory" evidence="5">
    <location>
        <begin position="14"/>
        <end position="86"/>
    </location>
</feature>
<dbReference type="Pfam" id="PF04082">
    <property type="entry name" value="Fungal_trans"/>
    <property type="match status" value="1"/>
</dbReference>
<evidence type="ECO:0000313" key="6">
    <source>
        <dbReference type="EMBL" id="KAJ5094815.1"/>
    </source>
</evidence>
<dbReference type="PANTHER" id="PTHR47424:SF3">
    <property type="entry name" value="REGULATORY PROTEIN GAL4"/>
    <property type="match status" value="1"/>
</dbReference>
<reference evidence="6" key="1">
    <citation type="submission" date="2022-11" db="EMBL/GenBank/DDBJ databases">
        <authorList>
            <person name="Petersen C."/>
        </authorList>
    </citation>
    <scope>NUCLEOTIDE SEQUENCE</scope>
    <source>
        <strain evidence="6">IBT 30069</strain>
    </source>
</reference>
<gene>
    <name evidence="6" type="ORF">N7456_010676</name>
</gene>
<protein>
    <submittedName>
        <fullName evidence="6">Zn(II)2Cys6 transcription factor</fullName>
    </submittedName>
</protein>
<dbReference type="InterPro" id="IPR007219">
    <property type="entry name" value="XnlR_reg_dom"/>
</dbReference>
<evidence type="ECO:0000256" key="1">
    <source>
        <dbReference type="ARBA" id="ARBA00023015"/>
    </source>
</evidence>
<dbReference type="PANTHER" id="PTHR47424">
    <property type="entry name" value="REGULATORY PROTEIN GAL4"/>
    <property type="match status" value="1"/>
</dbReference>
<name>A0A9W9K6R0_9EURO</name>
<keyword evidence="3" id="KW-0804">Transcription</keyword>
<organism evidence="6 7">
    <name type="scientific">Penicillium angulare</name>
    <dbReference type="NCBI Taxonomy" id="116970"/>
    <lineage>
        <taxon>Eukaryota</taxon>
        <taxon>Fungi</taxon>
        <taxon>Dikarya</taxon>
        <taxon>Ascomycota</taxon>
        <taxon>Pezizomycotina</taxon>
        <taxon>Eurotiomycetes</taxon>
        <taxon>Eurotiomycetidae</taxon>
        <taxon>Eurotiales</taxon>
        <taxon>Aspergillaceae</taxon>
        <taxon>Penicillium</taxon>
    </lineage>
</organism>
<dbReference type="GO" id="GO:0000978">
    <property type="term" value="F:RNA polymerase II cis-regulatory region sequence-specific DNA binding"/>
    <property type="evidence" value="ECO:0007669"/>
    <property type="project" value="TreeGrafter"/>
</dbReference>
<dbReference type="OrthoDB" id="3364175at2759"/>
<dbReference type="InterPro" id="IPR051127">
    <property type="entry name" value="Fungal_SecMet_Regulators"/>
</dbReference>
<accession>A0A9W9K6R0</accession>
<sequence length="104" mass="11638">MEAYLEGTTSSSLAWTLHGLAVKGAYQLGLHVMSSRSLSATDREVRRRSWYWCVMNDRFLSVTYGRPPLIPLSHVRVEASPYLPFSSVSSQTTVSSLAYFDATM</sequence>
<evidence type="ECO:0000313" key="7">
    <source>
        <dbReference type="Proteomes" id="UP001149165"/>
    </source>
</evidence>
<keyword evidence="7" id="KW-1185">Reference proteome</keyword>
<dbReference type="GO" id="GO:0000435">
    <property type="term" value="P:positive regulation of transcription from RNA polymerase II promoter by galactose"/>
    <property type="evidence" value="ECO:0007669"/>
    <property type="project" value="TreeGrafter"/>
</dbReference>
<dbReference type="SMART" id="SM00906">
    <property type="entry name" value="Fungal_trans"/>
    <property type="match status" value="1"/>
</dbReference>
<proteinExistence type="predicted"/>
<evidence type="ECO:0000256" key="3">
    <source>
        <dbReference type="ARBA" id="ARBA00023163"/>
    </source>
</evidence>
<evidence type="ECO:0000256" key="2">
    <source>
        <dbReference type="ARBA" id="ARBA00023125"/>
    </source>
</evidence>
<dbReference type="GO" id="GO:0006351">
    <property type="term" value="P:DNA-templated transcription"/>
    <property type="evidence" value="ECO:0007669"/>
    <property type="project" value="InterPro"/>
</dbReference>
<dbReference type="AlphaFoldDB" id="A0A9W9K6R0"/>
<dbReference type="EMBL" id="JAPQKH010000006">
    <property type="protein sequence ID" value="KAJ5094815.1"/>
    <property type="molecule type" value="Genomic_DNA"/>
</dbReference>
<reference evidence="6" key="2">
    <citation type="journal article" date="2023" name="IMA Fungus">
        <title>Comparative genomic study of the Penicillium genus elucidates a diverse pangenome and 15 lateral gene transfer events.</title>
        <authorList>
            <person name="Petersen C."/>
            <person name="Sorensen T."/>
            <person name="Nielsen M.R."/>
            <person name="Sondergaard T.E."/>
            <person name="Sorensen J.L."/>
            <person name="Fitzpatrick D.A."/>
            <person name="Frisvad J.C."/>
            <person name="Nielsen K.L."/>
        </authorList>
    </citation>
    <scope>NUCLEOTIDE SEQUENCE</scope>
    <source>
        <strain evidence="6">IBT 30069</strain>
    </source>
</reference>
<dbReference type="CDD" id="cd12148">
    <property type="entry name" value="fungal_TF_MHR"/>
    <property type="match status" value="1"/>
</dbReference>
<keyword evidence="1" id="KW-0805">Transcription regulation</keyword>